<dbReference type="InterPro" id="IPR036188">
    <property type="entry name" value="FAD/NAD-bd_sf"/>
</dbReference>
<sequence length="235" mass="25455">MSHHDLLIVGAGSGNTIIGPEHDHLDIAIAEPAEFGGTCMNRGCIPSKMLVYAADLSLNAQTANKLGVNSSFSGVDWEGIQRRIFGRIDPIAEAGLNYRESLENVTVYRDKAAFISENTVAVGREAVSADQIVIAAGASPVIPQLSGLNETPFHTSDSIMRITSLPDHIVIVGGGFIAIEMAHIFGSFGSEVTMILRGDELLREADSSIRERITRIYKDRFTIYLSEEIEQVSHA</sequence>
<accession>A0A382MC72</accession>
<name>A0A382MC72_9ZZZZ</name>
<dbReference type="GO" id="GO:0016491">
    <property type="term" value="F:oxidoreductase activity"/>
    <property type="evidence" value="ECO:0007669"/>
    <property type="project" value="InterPro"/>
</dbReference>
<dbReference type="PRINTS" id="PR00368">
    <property type="entry name" value="FADPNR"/>
</dbReference>
<dbReference type="PANTHER" id="PTHR43014">
    <property type="entry name" value="MERCURIC REDUCTASE"/>
    <property type="match status" value="1"/>
</dbReference>
<dbReference type="SUPFAM" id="SSF51905">
    <property type="entry name" value="FAD/NAD(P)-binding domain"/>
    <property type="match status" value="1"/>
</dbReference>
<evidence type="ECO:0000313" key="2">
    <source>
        <dbReference type="EMBL" id="SVC46544.1"/>
    </source>
</evidence>
<gene>
    <name evidence="2" type="ORF">METZ01_LOCUS299398</name>
</gene>
<evidence type="ECO:0000259" key="1">
    <source>
        <dbReference type="Pfam" id="PF07992"/>
    </source>
</evidence>
<organism evidence="2">
    <name type="scientific">marine metagenome</name>
    <dbReference type="NCBI Taxonomy" id="408172"/>
    <lineage>
        <taxon>unclassified sequences</taxon>
        <taxon>metagenomes</taxon>
        <taxon>ecological metagenomes</taxon>
    </lineage>
</organism>
<dbReference type="AlphaFoldDB" id="A0A382MC72"/>
<dbReference type="PANTHER" id="PTHR43014:SF5">
    <property type="entry name" value="GLUTATHIONE REDUCTASE (NADPH)"/>
    <property type="match status" value="1"/>
</dbReference>
<proteinExistence type="predicted"/>
<feature type="domain" description="FAD/NAD(P)-binding" evidence="1">
    <location>
        <begin position="5"/>
        <end position="231"/>
    </location>
</feature>
<dbReference type="EMBL" id="UINC01092720">
    <property type="protein sequence ID" value="SVC46544.1"/>
    <property type="molecule type" value="Genomic_DNA"/>
</dbReference>
<protein>
    <recommendedName>
        <fullName evidence="1">FAD/NAD(P)-binding domain-containing protein</fullName>
    </recommendedName>
</protein>
<dbReference type="InterPro" id="IPR023753">
    <property type="entry name" value="FAD/NAD-binding_dom"/>
</dbReference>
<reference evidence="2" key="1">
    <citation type="submission" date="2018-05" db="EMBL/GenBank/DDBJ databases">
        <authorList>
            <person name="Lanie J.A."/>
            <person name="Ng W.-L."/>
            <person name="Kazmierczak K.M."/>
            <person name="Andrzejewski T.M."/>
            <person name="Davidsen T.M."/>
            <person name="Wayne K.J."/>
            <person name="Tettelin H."/>
            <person name="Glass J.I."/>
            <person name="Rusch D."/>
            <person name="Podicherti R."/>
            <person name="Tsui H.-C.T."/>
            <person name="Winkler M.E."/>
        </authorList>
    </citation>
    <scope>NUCLEOTIDE SEQUENCE</scope>
</reference>
<dbReference type="Gene3D" id="3.50.50.60">
    <property type="entry name" value="FAD/NAD(P)-binding domain"/>
    <property type="match status" value="1"/>
</dbReference>
<dbReference type="PRINTS" id="PR00411">
    <property type="entry name" value="PNDRDTASEI"/>
</dbReference>
<dbReference type="Pfam" id="PF07992">
    <property type="entry name" value="Pyr_redox_2"/>
    <property type="match status" value="1"/>
</dbReference>